<accession>A0A5E6MDR3</accession>
<evidence type="ECO:0000313" key="2">
    <source>
        <dbReference type="EMBL" id="VVM07601.1"/>
    </source>
</evidence>
<evidence type="ECO:0000313" key="3">
    <source>
        <dbReference type="Proteomes" id="UP000334923"/>
    </source>
</evidence>
<reference evidence="2 3" key="1">
    <citation type="submission" date="2019-09" db="EMBL/GenBank/DDBJ databases">
        <authorList>
            <person name="Cremers G."/>
        </authorList>
    </citation>
    <scope>NUCLEOTIDE SEQUENCE [LARGE SCALE GENOMIC DNA]</scope>
    <source>
        <strain evidence="2">4A</strain>
    </source>
</reference>
<dbReference type="OrthoDB" id="193211at2"/>
<protein>
    <submittedName>
        <fullName evidence="2">Uncharacterized protein</fullName>
    </submittedName>
</protein>
<organism evidence="2 3">
    <name type="scientific">Methylacidimicrobium tartarophylax</name>
    <dbReference type="NCBI Taxonomy" id="1041768"/>
    <lineage>
        <taxon>Bacteria</taxon>
        <taxon>Pseudomonadati</taxon>
        <taxon>Verrucomicrobiota</taxon>
        <taxon>Methylacidimicrobium</taxon>
    </lineage>
</organism>
<sequence>MNRIAFAIFLLLLSTIPSHAILTQWDPAKKPYQHGPLGTGEYSMVWNMRRYATFPKRPYVILGRIRANGGFGGSPRTRAVEEARKHGADAILWTKADVHPEVNSLGLIGLLSHCDYLAIQWTNPPR</sequence>
<dbReference type="Proteomes" id="UP000334923">
    <property type="component" value="Unassembled WGS sequence"/>
</dbReference>
<keyword evidence="3" id="KW-1185">Reference proteome</keyword>
<feature type="signal peptide" evidence="1">
    <location>
        <begin position="1"/>
        <end position="20"/>
    </location>
</feature>
<feature type="chain" id="PRO_5022701715" evidence="1">
    <location>
        <begin position="21"/>
        <end position="126"/>
    </location>
</feature>
<proteinExistence type="predicted"/>
<name>A0A5E6MDR3_9BACT</name>
<gene>
    <name evidence="2" type="ORF">MAMT_01825</name>
</gene>
<dbReference type="AlphaFoldDB" id="A0A5E6MDR3"/>
<dbReference type="RefSeq" id="WP_142660668.1">
    <property type="nucleotide sequence ID" value="NZ_CABFVA020000102.1"/>
</dbReference>
<keyword evidence="1" id="KW-0732">Signal</keyword>
<dbReference type="EMBL" id="CABFVA020000102">
    <property type="protein sequence ID" value="VVM07601.1"/>
    <property type="molecule type" value="Genomic_DNA"/>
</dbReference>
<evidence type="ECO:0000256" key="1">
    <source>
        <dbReference type="SAM" id="SignalP"/>
    </source>
</evidence>